<evidence type="ECO:0000259" key="2">
    <source>
        <dbReference type="PROSITE" id="PS51208"/>
    </source>
</evidence>
<evidence type="ECO:0000313" key="4">
    <source>
        <dbReference type="Proteomes" id="UP000001096"/>
    </source>
</evidence>
<dbReference type="NCBIfam" id="TIGR01414">
    <property type="entry name" value="autotrans_barl"/>
    <property type="match status" value="1"/>
</dbReference>
<organism evidence="3 4">
    <name type="scientific">Afipia broomeae ATCC 49717</name>
    <dbReference type="NCBI Taxonomy" id="883078"/>
    <lineage>
        <taxon>Bacteria</taxon>
        <taxon>Pseudomonadati</taxon>
        <taxon>Pseudomonadota</taxon>
        <taxon>Alphaproteobacteria</taxon>
        <taxon>Hyphomicrobiales</taxon>
        <taxon>Nitrobacteraceae</taxon>
        <taxon>Afipia</taxon>
    </lineage>
</organism>
<dbReference type="eggNOG" id="COG4625">
    <property type="taxonomic scope" value="Bacteria"/>
</dbReference>
<dbReference type="AlphaFoldDB" id="K8P0U1"/>
<dbReference type="InterPro" id="IPR005546">
    <property type="entry name" value="Autotransporte_beta"/>
</dbReference>
<gene>
    <name evidence="3" type="ORF">HMPREF9695_02635</name>
</gene>
<dbReference type="InterPro" id="IPR036709">
    <property type="entry name" value="Autotransporte_beta_dom_sf"/>
</dbReference>
<comment type="caution">
    <text evidence="3">The sequence shown here is derived from an EMBL/GenBank/DDBJ whole genome shotgun (WGS) entry which is preliminary data.</text>
</comment>
<dbReference type="Gene3D" id="2.40.128.130">
    <property type="entry name" value="Autotransporter beta-domain"/>
    <property type="match status" value="1"/>
</dbReference>
<dbReference type="PROSITE" id="PS51208">
    <property type="entry name" value="AUTOTRANSPORTER"/>
    <property type="match status" value="1"/>
</dbReference>
<dbReference type="PATRIC" id="fig|883078.3.peg.2716"/>
<accession>K8P0U1</accession>
<dbReference type="SUPFAM" id="SSF103515">
    <property type="entry name" value="Autotransporter"/>
    <property type="match status" value="1"/>
</dbReference>
<dbReference type="GO" id="GO:0019867">
    <property type="term" value="C:outer membrane"/>
    <property type="evidence" value="ECO:0007669"/>
    <property type="project" value="InterPro"/>
</dbReference>
<feature type="domain" description="Autotransporter" evidence="2">
    <location>
        <begin position="633"/>
        <end position="911"/>
    </location>
</feature>
<evidence type="ECO:0000313" key="3">
    <source>
        <dbReference type="EMBL" id="EKS36217.1"/>
    </source>
</evidence>
<dbReference type="Proteomes" id="UP000001096">
    <property type="component" value="Unassembled WGS sequence"/>
</dbReference>
<evidence type="ECO:0000256" key="1">
    <source>
        <dbReference type="SAM" id="SignalP"/>
    </source>
</evidence>
<keyword evidence="4" id="KW-1185">Reference proteome</keyword>
<feature type="signal peptide" evidence="1">
    <location>
        <begin position="1"/>
        <end position="24"/>
    </location>
</feature>
<dbReference type="InterPro" id="IPR006315">
    <property type="entry name" value="OM_autotransptr_brl_dom"/>
</dbReference>
<sequence>MIVCAASVAALLMADTFGPNAAKAADVEITSNTPSVNLDTFAGTTAHIATGVTVGSGNPAISATLQAWSVTNDGTVTGGNTVKLDQGGTFTNTAAATVTGTLTAITFGYKPFGLPPAGGPGTLNNYGTITAGVEGVTMWLGGTVNNYSGGLIKTDTGVNAVSIGQGTSRTLYNAGTIQSNKTTGFSTGVLIQGGPSTFTNTSTGVIFGDYNGVYGSATAVWTSFSNAGSITSNRGAAVEATGGGTITNSGTILNTGSAGNAADWNGILVRNTAAAEIINSGTISGKTNAITFAAAAGVPAGATHTLRLQTGSVLIGNVVGGTGTDNLILEGTGTEGIAKFSNFETLTMNGVDWTLTGNGTFSTTTTVQAGTLRINGQLTSPAVGVQSGGTVTGNGTVVGNVTNNTGGNVRVDSGTLAFNGNYIHQMGAFFTVGVTPSANGVLAITGAGHTATLNGGTVRVMAGVGSYAPSTQYTILTTTGGRNGTFSGVTSNFAFLNPMLTYDPNNVYLTLVRNSIDFASVGMTPNQISAGGGLAALGMTNPIVGAALMLTPDQARAAFDSVSGEIHPSLRSLMLDESSLIRDAILGRQRLDPASGSQATGFADEEESALAYAKKTRKAKGGPKWPIKAPAPVIAPVYAAWVQGYGNWTRLNSDGNAATLRATSGGAIGGVDVTLDQNWRLGVATGGGRTDARVDARTSSATIDTFHLAAYGGGRLGDLAVRTGAAYSHHDISTTRTIAFPGFADMATAGYSASTAQVFGEAAYGVVRSWVNAEAFANLAYVSVRSDGFTETGGPAALRVAQATTAATYSTLGLRAQAPIPAIGPWAMTARGSLGWQHAYDGATPVSLMSFAASPSPFAIAGVPIAADTLLVEAGLDALVHRNAILGILYTGRLAADASAHSVRANLAVRF</sequence>
<dbReference type="Pfam" id="PF03797">
    <property type="entry name" value="Autotransporter"/>
    <property type="match status" value="1"/>
</dbReference>
<keyword evidence="1" id="KW-0732">Signal</keyword>
<dbReference type="HOGENOM" id="CLU_005887_4_0_5"/>
<protein>
    <submittedName>
        <fullName evidence="3">Outer membrane autotransporter barrel domain-containing protein</fullName>
    </submittedName>
</protein>
<name>K8P0U1_9BRAD</name>
<dbReference type="EMBL" id="AGWX01000004">
    <property type="protein sequence ID" value="EKS36217.1"/>
    <property type="molecule type" value="Genomic_DNA"/>
</dbReference>
<reference evidence="3 4" key="1">
    <citation type="submission" date="2012-04" db="EMBL/GenBank/DDBJ databases">
        <title>The Genome Sequence of Afipia broomeae ATCC 49717.</title>
        <authorList>
            <consortium name="The Broad Institute Genome Sequencing Platform"/>
            <person name="Earl A."/>
            <person name="Ward D."/>
            <person name="Feldgarden M."/>
            <person name="Gevers D."/>
            <person name="Huys G."/>
            <person name="Walker B."/>
            <person name="Young S.K."/>
            <person name="Zeng Q."/>
            <person name="Gargeya S."/>
            <person name="Fitzgerald M."/>
            <person name="Haas B."/>
            <person name="Abouelleil A."/>
            <person name="Alvarado L."/>
            <person name="Arachchi H.M."/>
            <person name="Berlin A."/>
            <person name="Chapman S.B."/>
            <person name="Goldberg J."/>
            <person name="Griggs A."/>
            <person name="Gujja S."/>
            <person name="Hansen M."/>
            <person name="Howarth C."/>
            <person name="Imamovic A."/>
            <person name="Larimer J."/>
            <person name="McCowen C."/>
            <person name="Montmayeur A."/>
            <person name="Murphy C."/>
            <person name="Neiman D."/>
            <person name="Pearson M."/>
            <person name="Priest M."/>
            <person name="Roberts A."/>
            <person name="Saif S."/>
            <person name="Shea T."/>
            <person name="Sisk P."/>
            <person name="Sykes S."/>
            <person name="Wortman J."/>
            <person name="Nusbaum C."/>
            <person name="Birren B."/>
        </authorList>
    </citation>
    <scope>NUCLEOTIDE SEQUENCE [LARGE SCALE GENOMIC DNA]</scope>
    <source>
        <strain evidence="3 4">ATCC 49717</strain>
    </source>
</reference>
<dbReference type="SMART" id="SM00869">
    <property type="entry name" value="Autotransporter"/>
    <property type="match status" value="1"/>
</dbReference>
<feature type="chain" id="PRO_5003919579" evidence="1">
    <location>
        <begin position="25"/>
        <end position="911"/>
    </location>
</feature>
<proteinExistence type="predicted"/>